<comment type="caution">
    <text evidence="2">The sequence shown here is derived from an EMBL/GenBank/DDBJ whole genome shotgun (WGS) entry which is preliminary data.</text>
</comment>
<protein>
    <submittedName>
        <fullName evidence="2">Uncharacterized protein</fullName>
    </submittedName>
</protein>
<keyword evidence="3" id="KW-1185">Reference proteome</keyword>
<name>A0AAD7T6U3_9TELE</name>
<evidence type="ECO:0000313" key="3">
    <source>
        <dbReference type="Proteomes" id="UP001221898"/>
    </source>
</evidence>
<proteinExistence type="predicted"/>
<evidence type="ECO:0000256" key="1">
    <source>
        <dbReference type="SAM" id="MobiDB-lite"/>
    </source>
</evidence>
<gene>
    <name evidence="2" type="ORF">AAFF_G00424690</name>
</gene>
<reference evidence="2" key="1">
    <citation type="journal article" date="2023" name="Science">
        <title>Genome structures resolve the early diversification of teleost fishes.</title>
        <authorList>
            <person name="Parey E."/>
            <person name="Louis A."/>
            <person name="Montfort J."/>
            <person name="Bouchez O."/>
            <person name="Roques C."/>
            <person name="Iampietro C."/>
            <person name="Lluch J."/>
            <person name="Castinel A."/>
            <person name="Donnadieu C."/>
            <person name="Desvignes T."/>
            <person name="Floi Bucao C."/>
            <person name="Jouanno E."/>
            <person name="Wen M."/>
            <person name="Mejri S."/>
            <person name="Dirks R."/>
            <person name="Jansen H."/>
            <person name="Henkel C."/>
            <person name="Chen W.J."/>
            <person name="Zahm M."/>
            <person name="Cabau C."/>
            <person name="Klopp C."/>
            <person name="Thompson A.W."/>
            <person name="Robinson-Rechavi M."/>
            <person name="Braasch I."/>
            <person name="Lecointre G."/>
            <person name="Bobe J."/>
            <person name="Postlethwait J.H."/>
            <person name="Berthelot C."/>
            <person name="Roest Crollius H."/>
            <person name="Guiguen Y."/>
        </authorList>
    </citation>
    <scope>NUCLEOTIDE SEQUENCE</scope>
    <source>
        <strain evidence="2">NC1722</strain>
    </source>
</reference>
<feature type="compositionally biased region" description="Low complexity" evidence="1">
    <location>
        <begin position="60"/>
        <end position="74"/>
    </location>
</feature>
<feature type="compositionally biased region" description="Basic and acidic residues" evidence="1">
    <location>
        <begin position="1"/>
        <end position="13"/>
    </location>
</feature>
<sequence>MDSEGRRTAEAKGVRLQASEETAERGACVWVRGELSEGPQTHRVSSEHKPIKKHAGNTLAAEAPRRSAPASPCERFSEQTHPLPVQGNARALPELFPPSEGNEVGPLSPGGAKQDVLPVPGTCETVT</sequence>
<dbReference type="AlphaFoldDB" id="A0AAD7T6U3"/>
<evidence type="ECO:0000313" key="2">
    <source>
        <dbReference type="EMBL" id="KAJ8415489.1"/>
    </source>
</evidence>
<feature type="region of interest" description="Disordered" evidence="1">
    <location>
        <begin position="1"/>
        <end position="127"/>
    </location>
</feature>
<organism evidence="2 3">
    <name type="scientific">Aldrovandia affinis</name>
    <dbReference type="NCBI Taxonomy" id="143900"/>
    <lineage>
        <taxon>Eukaryota</taxon>
        <taxon>Metazoa</taxon>
        <taxon>Chordata</taxon>
        <taxon>Craniata</taxon>
        <taxon>Vertebrata</taxon>
        <taxon>Euteleostomi</taxon>
        <taxon>Actinopterygii</taxon>
        <taxon>Neopterygii</taxon>
        <taxon>Teleostei</taxon>
        <taxon>Notacanthiformes</taxon>
        <taxon>Halosauridae</taxon>
        <taxon>Aldrovandia</taxon>
    </lineage>
</organism>
<accession>A0AAD7T6U3</accession>
<dbReference type="Proteomes" id="UP001221898">
    <property type="component" value="Unassembled WGS sequence"/>
</dbReference>
<dbReference type="EMBL" id="JAINUG010000009">
    <property type="protein sequence ID" value="KAJ8415489.1"/>
    <property type="molecule type" value="Genomic_DNA"/>
</dbReference>